<keyword evidence="8 10" id="KW-0044">Antibiotic</keyword>
<evidence type="ECO:0000256" key="8">
    <source>
        <dbReference type="ARBA" id="ARBA00023022"/>
    </source>
</evidence>
<dbReference type="STRING" id="10181.G5AQ97"/>
<evidence type="ECO:0000256" key="6">
    <source>
        <dbReference type="ARBA" id="ARBA00022729"/>
    </source>
</evidence>
<gene>
    <name evidence="12" type="ORF">GW7_19974</name>
</gene>
<comment type="subcellular location">
    <subcellularLocation>
        <location evidence="2 10">Secreted</location>
    </subcellularLocation>
</comment>
<evidence type="ECO:0000256" key="9">
    <source>
        <dbReference type="ARBA" id="ARBA00023157"/>
    </source>
</evidence>
<evidence type="ECO:0000256" key="2">
    <source>
        <dbReference type="ARBA" id="ARBA00004613"/>
    </source>
</evidence>
<evidence type="ECO:0000256" key="1">
    <source>
        <dbReference type="ARBA" id="ARBA00002878"/>
    </source>
</evidence>
<evidence type="ECO:0000313" key="13">
    <source>
        <dbReference type="Proteomes" id="UP000006813"/>
    </source>
</evidence>
<evidence type="ECO:0000256" key="4">
    <source>
        <dbReference type="ARBA" id="ARBA00022525"/>
    </source>
</evidence>
<dbReference type="InterPro" id="IPR025933">
    <property type="entry name" value="Beta_defensin_dom"/>
</dbReference>
<organism evidence="12 13">
    <name type="scientific">Heterocephalus glaber</name>
    <name type="common">Naked mole rat</name>
    <dbReference type="NCBI Taxonomy" id="10181"/>
    <lineage>
        <taxon>Eukaryota</taxon>
        <taxon>Metazoa</taxon>
        <taxon>Chordata</taxon>
        <taxon>Craniata</taxon>
        <taxon>Vertebrata</taxon>
        <taxon>Euteleostomi</taxon>
        <taxon>Mammalia</taxon>
        <taxon>Eutheria</taxon>
        <taxon>Euarchontoglires</taxon>
        <taxon>Glires</taxon>
        <taxon>Rodentia</taxon>
        <taxon>Hystricomorpha</taxon>
        <taxon>Bathyergidae</taxon>
        <taxon>Heterocephalus</taxon>
    </lineage>
</organism>
<dbReference type="eggNOG" id="ENOG502TF02">
    <property type="taxonomic scope" value="Eukaryota"/>
</dbReference>
<dbReference type="Pfam" id="PF13841">
    <property type="entry name" value="Defensin_beta_2"/>
    <property type="match status" value="1"/>
</dbReference>
<dbReference type="Proteomes" id="UP000006813">
    <property type="component" value="Unassembled WGS sequence"/>
</dbReference>
<evidence type="ECO:0000256" key="5">
    <source>
        <dbReference type="ARBA" id="ARBA00022529"/>
    </source>
</evidence>
<proteinExistence type="inferred from homology"/>
<evidence type="ECO:0000256" key="3">
    <source>
        <dbReference type="ARBA" id="ARBA00007371"/>
    </source>
</evidence>
<keyword evidence="6 10" id="KW-0732">Signal</keyword>
<protein>
    <recommendedName>
        <fullName evidence="10">Beta-defensin</fullName>
    </recommendedName>
</protein>
<dbReference type="GO" id="GO:0042742">
    <property type="term" value="P:defense response to bacterium"/>
    <property type="evidence" value="ECO:0007669"/>
    <property type="project" value="UniProtKB-UniRule"/>
</dbReference>
<dbReference type="EMBL" id="JH166487">
    <property type="protein sequence ID" value="EHA99207.1"/>
    <property type="molecule type" value="Genomic_DNA"/>
</dbReference>
<keyword evidence="7 10" id="KW-0211">Defensin</keyword>
<dbReference type="FunCoup" id="G5AQ97">
    <property type="interactions" value="4"/>
</dbReference>
<dbReference type="GO" id="GO:0045087">
    <property type="term" value="P:innate immune response"/>
    <property type="evidence" value="ECO:0007669"/>
    <property type="project" value="InterPro"/>
</dbReference>
<evidence type="ECO:0000256" key="10">
    <source>
        <dbReference type="RuleBase" id="RU231113"/>
    </source>
</evidence>
<reference evidence="12 13" key="1">
    <citation type="journal article" date="2011" name="Nature">
        <title>Genome sequencing reveals insights into physiology and longevity of the naked mole rat.</title>
        <authorList>
            <person name="Kim E.B."/>
            <person name="Fang X."/>
            <person name="Fushan A.A."/>
            <person name="Huang Z."/>
            <person name="Lobanov A.V."/>
            <person name="Han L."/>
            <person name="Marino S.M."/>
            <person name="Sun X."/>
            <person name="Turanov A.A."/>
            <person name="Yang P."/>
            <person name="Yim S.H."/>
            <person name="Zhao X."/>
            <person name="Kasaikina M.V."/>
            <person name="Stoletzki N."/>
            <person name="Peng C."/>
            <person name="Polak P."/>
            <person name="Xiong Z."/>
            <person name="Kiezun A."/>
            <person name="Zhu Y."/>
            <person name="Chen Y."/>
            <person name="Kryukov G.V."/>
            <person name="Zhang Q."/>
            <person name="Peshkin L."/>
            <person name="Yang L."/>
            <person name="Bronson R.T."/>
            <person name="Buffenstein R."/>
            <person name="Wang B."/>
            <person name="Han C."/>
            <person name="Li Q."/>
            <person name="Chen L."/>
            <person name="Zhao W."/>
            <person name="Sunyaev S.R."/>
            <person name="Park T.J."/>
            <person name="Zhang G."/>
            <person name="Wang J."/>
            <person name="Gladyshev V.N."/>
        </authorList>
    </citation>
    <scope>NUCLEOTIDE SEQUENCE [LARGE SCALE GENOMIC DNA]</scope>
</reference>
<keyword evidence="4 10" id="KW-0964">Secreted</keyword>
<feature type="signal peptide" evidence="10">
    <location>
        <begin position="1"/>
        <end position="25"/>
    </location>
</feature>
<evidence type="ECO:0000256" key="7">
    <source>
        <dbReference type="ARBA" id="ARBA00022940"/>
    </source>
</evidence>
<comment type="function">
    <text evidence="1 10">Has antibacterial activity.</text>
</comment>
<dbReference type="InterPro" id="IPR050544">
    <property type="entry name" value="Beta-defensin"/>
</dbReference>
<sequence length="78" mass="8842">LAMRSLRLVFMVLFLLSYVPPGKNGSGMNPYIKEAFDKCWLMKDVCRKKCGKNEIDHIVCDNADVCCITEEEMPILVG</sequence>
<keyword evidence="5 10" id="KW-0929">Antimicrobial</keyword>
<comment type="similarity">
    <text evidence="3 10">Belongs to the beta-defensin family.</text>
</comment>
<evidence type="ECO:0000313" key="12">
    <source>
        <dbReference type="EMBL" id="EHA99207.1"/>
    </source>
</evidence>
<accession>G5AQ97</accession>
<dbReference type="GO" id="GO:0005576">
    <property type="term" value="C:extracellular region"/>
    <property type="evidence" value="ECO:0007669"/>
    <property type="project" value="UniProtKB-SubCell"/>
</dbReference>
<feature type="non-terminal residue" evidence="12">
    <location>
        <position position="78"/>
    </location>
</feature>
<name>G5AQ97_HETGA</name>
<feature type="domain" description="Beta-defensin" evidence="11">
    <location>
        <begin position="38"/>
        <end position="67"/>
    </location>
</feature>
<dbReference type="InParanoid" id="G5AQ97"/>
<dbReference type="AlphaFoldDB" id="G5AQ97"/>
<keyword evidence="9" id="KW-1015">Disulfide bond</keyword>
<feature type="chain" id="PRO_5005132339" description="Beta-defensin" evidence="10">
    <location>
        <begin position="26"/>
        <end position="78"/>
    </location>
</feature>
<dbReference type="PANTHER" id="PTHR15001:SF10">
    <property type="entry name" value="BETA-DEFENSIN 135"/>
    <property type="match status" value="1"/>
</dbReference>
<dbReference type="PANTHER" id="PTHR15001">
    <property type="entry name" value="BETA-DEFENSIN 123-RELATED"/>
    <property type="match status" value="1"/>
</dbReference>
<evidence type="ECO:0000259" key="11">
    <source>
        <dbReference type="Pfam" id="PF13841"/>
    </source>
</evidence>